<evidence type="ECO:0000256" key="2">
    <source>
        <dbReference type="ARBA" id="ARBA00005131"/>
    </source>
</evidence>
<keyword evidence="5" id="KW-0597">Phosphoprotein</keyword>
<keyword evidence="10" id="KW-0449">Lipoprotein</keyword>
<keyword evidence="7" id="KW-0112">Calmodulin-binding</keyword>
<dbReference type="GO" id="GO:0005964">
    <property type="term" value="C:phosphorylase kinase complex"/>
    <property type="evidence" value="ECO:0007669"/>
    <property type="project" value="TreeGrafter"/>
</dbReference>
<dbReference type="Pfam" id="PF19292">
    <property type="entry name" value="KPBB_C"/>
    <property type="match status" value="1"/>
</dbReference>
<dbReference type="GO" id="GO:0005516">
    <property type="term" value="F:calmodulin binding"/>
    <property type="evidence" value="ECO:0007669"/>
    <property type="project" value="UniProtKB-KW"/>
</dbReference>
<dbReference type="Proteomes" id="UP000182769">
    <property type="component" value="Unassembled WGS sequence"/>
</dbReference>
<dbReference type="InterPro" id="IPR011613">
    <property type="entry name" value="GH15-like"/>
</dbReference>
<sequence length="1046" mass="119797">MPFDIPTELDSLYQHIDKVILSRQHPVTGLFPASTSINNHGDYTDAWVRDNVYSIQAVWALSLAYKRASNPDNRAHELEYACIKMMRGLLFAMMRQSHKVEAFKDSLDPIDALHAKYDTKTGQEVVADDAWGHLQIDATSFYLLTLAQMTKSGSSLIYSRDEFNFIQNLIYYISRTYRTPDFGIWERGNKVNNGKAEINASSVGMAKAALEALDGLNLFGEDGPEWAVVHSFADAVARAGSVLESLLPKESRSKEVDSALLSIISYPAFAVNDEKLKRKTRQEILDKLGGNYGCKRFLLDGHQTVIEDHSRIYYEYDELINFEHIESEWPLFFTYLYIDRLFARDWESANYYRYRLESLMVEKDGERLLPELYYVPEEFILAEKAAPGTQIRVPNDNLPLVWAQSLYLVGRMLDDELITTEDLDPLGLHKKQHIHRNVNISLVVLAKNNKIKQQLLDAGCLCQTVDEIAPIQIVNSEQLIELYRNVGASKALGLSGRPSRALNSLAIAQPFVVNDQRCLCLPWFQNADRDYRKTDPALFEQHIRNELSVISESWYYPANAVFAVLIDEALAEMKGAAHLFEFFRGLQKREFSEFRVIPQSAKNAFKSGSRRLMNFDMPHGYELGTQLPVYEAPWPISSVADTASYDYQHWSISQLIQHLQEKPTLEDATEILLQLGRRNALHEQVTEQNGELITVRNVLDSVYTNALIHRNWYCVRQLYSLMLKPTMDMATHAAEITVRQRVLMIGQHSEHQVSITTPLHHKDVFKAIAQSSDSLLAQVLYHELLAITGTLMKIHPEYFAGVRTIRLHNLGLLCAHKFLNDDDCDNIDVIKTLAAHSPMELYETLRRVLVEKHKEFTHVVASVRYHQRVDSQAGRSKDIDWFEWRTGQGLITKLPETMLLQLWDSLAQTNRIVFGDPQSNTILDCKRTLSSMTPGEDTFAHLIESLTFDITPSWYKCLIFEGLYAFILFCQKHPNGEFIEEVNLPVLISKAAMDHVKQYKTDHPEVDSYDMALDEFAQLTPNKVNHYLSWAVTKLHSQQRHIHKTS</sequence>
<dbReference type="OrthoDB" id="6091662at2"/>
<dbReference type="GO" id="GO:0016787">
    <property type="term" value="F:hydrolase activity"/>
    <property type="evidence" value="ECO:0007669"/>
    <property type="project" value="UniProtKB-KW"/>
</dbReference>
<accession>A0A0K6IHF3</accession>
<dbReference type="GO" id="GO:0005886">
    <property type="term" value="C:plasma membrane"/>
    <property type="evidence" value="ECO:0007669"/>
    <property type="project" value="UniProtKB-SubCell"/>
</dbReference>
<evidence type="ECO:0000256" key="1">
    <source>
        <dbReference type="ARBA" id="ARBA00004342"/>
    </source>
</evidence>
<proteinExistence type="inferred from homology"/>
<dbReference type="STRING" id="1137284.GCA_001418205_00337"/>
<dbReference type="RefSeq" id="WP_055461464.1">
    <property type="nucleotide sequence ID" value="NZ_CYHG01000001.1"/>
</dbReference>
<dbReference type="InterPro" id="IPR008928">
    <property type="entry name" value="6-hairpin_glycosidase_sf"/>
</dbReference>
<feature type="domain" description="GH15-like" evidence="12">
    <location>
        <begin position="9"/>
        <end position="694"/>
    </location>
</feature>
<dbReference type="Pfam" id="PF00723">
    <property type="entry name" value="Glyco_hydro_15"/>
    <property type="match status" value="1"/>
</dbReference>
<evidence type="ECO:0000313" key="14">
    <source>
        <dbReference type="EMBL" id="CUB02503.1"/>
    </source>
</evidence>
<keyword evidence="11" id="KW-0636">Prenylation</keyword>
<dbReference type="PANTHER" id="PTHR10749:SF8">
    <property type="entry name" value="PHOSPHORYLASE B KINASE REGULATORY SUBUNIT BETA"/>
    <property type="match status" value="1"/>
</dbReference>
<evidence type="ECO:0000256" key="4">
    <source>
        <dbReference type="ARBA" id="ARBA00022475"/>
    </source>
</evidence>
<dbReference type="Gene3D" id="1.50.10.10">
    <property type="match status" value="1"/>
</dbReference>
<protein>
    <submittedName>
        <fullName evidence="14">Glycosyl hydrolases family 15</fullName>
    </submittedName>
</protein>
<dbReference type="InterPro" id="IPR008734">
    <property type="entry name" value="PHK_A/B_su"/>
</dbReference>
<evidence type="ECO:0000256" key="3">
    <source>
        <dbReference type="ARBA" id="ARBA00007128"/>
    </source>
</evidence>
<reference evidence="15" key="1">
    <citation type="submission" date="2015-08" db="EMBL/GenBank/DDBJ databases">
        <authorList>
            <person name="Varghese N."/>
        </authorList>
    </citation>
    <scope>NUCLEOTIDE SEQUENCE [LARGE SCALE GENOMIC DNA]</scope>
    <source>
        <strain evidence="15">JCM 18476</strain>
    </source>
</reference>
<evidence type="ECO:0000256" key="7">
    <source>
        <dbReference type="ARBA" id="ARBA00022860"/>
    </source>
</evidence>
<comment type="pathway">
    <text evidence="2">Glycan biosynthesis; glycogen metabolism.</text>
</comment>
<evidence type="ECO:0000256" key="6">
    <source>
        <dbReference type="ARBA" id="ARBA00022600"/>
    </source>
</evidence>
<keyword evidence="14" id="KW-0378">Hydrolase</keyword>
<keyword evidence="4" id="KW-1003">Cell membrane</keyword>
<evidence type="ECO:0000256" key="9">
    <source>
        <dbReference type="ARBA" id="ARBA00023277"/>
    </source>
</evidence>
<dbReference type="InterPro" id="IPR012341">
    <property type="entry name" value="6hp_glycosidase-like_sf"/>
</dbReference>
<keyword evidence="6" id="KW-0321">Glycogen metabolism</keyword>
<keyword evidence="8" id="KW-0472">Membrane</keyword>
<evidence type="ECO:0000256" key="10">
    <source>
        <dbReference type="ARBA" id="ARBA00023288"/>
    </source>
</evidence>
<comment type="subcellular location">
    <subcellularLocation>
        <location evidence="1">Cell membrane</location>
        <topology evidence="1">Lipid-anchor</topology>
        <orientation evidence="1">Cytoplasmic side</orientation>
    </subcellularLocation>
</comment>
<organism evidence="14 15">
    <name type="scientific">Marinomonas fungiae</name>
    <dbReference type="NCBI Taxonomy" id="1137284"/>
    <lineage>
        <taxon>Bacteria</taxon>
        <taxon>Pseudomonadati</taxon>
        <taxon>Pseudomonadota</taxon>
        <taxon>Gammaproteobacteria</taxon>
        <taxon>Oceanospirillales</taxon>
        <taxon>Oceanospirillaceae</taxon>
        <taxon>Marinomonas</taxon>
    </lineage>
</organism>
<dbReference type="EMBL" id="CYHG01000001">
    <property type="protein sequence ID" value="CUB02503.1"/>
    <property type="molecule type" value="Genomic_DNA"/>
</dbReference>
<dbReference type="AlphaFoldDB" id="A0A0K6IHF3"/>
<keyword evidence="15" id="KW-1185">Reference proteome</keyword>
<dbReference type="GO" id="GO:0005977">
    <property type="term" value="P:glycogen metabolic process"/>
    <property type="evidence" value="ECO:0007669"/>
    <property type="project" value="UniProtKB-UniPathway"/>
</dbReference>
<evidence type="ECO:0000256" key="11">
    <source>
        <dbReference type="ARBA" id="ARBA00023289"/>
    </source>
</evidence>
<evidence type="ECO:0000256" key="8">
    <source>
        <dbReference type="ARBA" id="ARBA00023136"/>
    </source>
</evidence>
<evidence type="ECO:0000259" key="12">
    <source>
        <dbReference type="Pfam" id="PF00723"/>
    </source>
</evidence>
<dbReference type="FunFam" id="1.50.10.10:FF:000004">
    <property type="entry name" value="Phosphorylase b kinase regulatory subunit"/>
    <property type="match status" value="1"/>
</dbReference>
<evidence type="ECO:0000256" key="5">
    <source>
        <dbReference type="ARBA" id="ARBA00022553"/>
    </source>
</evidence>
<keyword evidence="9" id="KW-0119">Carbohydrate metabolism</keyword>
<name>A0A0K6IHF3_9GAMM</name>
<evidence type="ECO:0000259" key="13">
    <source>
        <dbReference type="Pfam" id="PF19292"/>
    </source>
</evidence>
<dbReference type="UniPathway" id="UPA00163"/>
<dbReference type="SUPFAM" id="SSF48208">
    <property type="entry name" value="Six-hairpin glycosidases"/>
    <property type="match status" value="1"/>
</dbReference>
<gene>
    <name evidence="14" type="ORF">Ga0061065_101336</name>
</gene>
<dbReference type="PANTHER" id="PTHR10749">
    <property type="entry name" value="PHOSPHORYLASE B KINASE REGULATORY SUBUNIT"/>
    <property type="match status" value="1"/>
</dbReference>
<dbReference type="InterPro" id="IPR045583">
    <property type="entry name" value="KPBA/B_C"/>
</dbReference>
<evidence type="ECO:0000313" key="15">
    <source>
        <dbReference type="Proteomes" id="UP000182769"/>
    </source>
</evidence>
<comment type="similarity">
    <text evidence="3">Belongs to the phosphorylase b kinase regulatory chain family.</text>
</comment>
<feature type="domain" description="Phosphorylase b kinase regulatory subunit alpha/beta C-terminal" evidence="13">
    <location>
        <begin position="829"/>
        <end position="1040"/>
    </location>
</feature>